<dbReference type="InterPro" id="IPR018356">
    <property type="entry name" value="Tscrpt_reg_HTH_DeoR_CS"/>
</dbReference>
<name>A0A0X8FFM1_9LACT</name>
<dbReference type="InterPro" id="IPR036390">
    <property type="entry name" value="WH_DNA-bd_sf"/>
</dbReference>
<evidence type="ECO:0000256" key="1">
    <source>
        <dbReference type="ARBA" id="ARBA00023015"/>
    </source>
</evidence>
<dbReference type="InterPro" id="IPR050313">
    <property type="entry name" value="Carb_Metab_HTH_regulators"/>
</dbReference>
<dbReference type="InterPro" id="IPR037171">
    <property type="entry name" value="NagB/RpiA_transferase-like"/>
</dbReference>
<dbReference type="Pfam" id="PF00455">
    <property type="entry name" value="DeoRC"/>
    <property type="match status" value="1"/>
</dbReference>
<dbReference type="InterPro" id="IPR036388">
    <property type="entry name" value="WH-like_DNA-bd_sf"/>
</dbReference>
<keyword evidence="1" id="KW-0805">Transcription regulation</keyword>
<dbReference type="SUPFAM" id="SSF46785">
    <property type="entry name" value="Winged helix' DNA-binding domain"/>
    <property type="match status" value="1"/>
</dbReference>
<dbReference type="PANTHER" id="PTHR30363:SF44">
    <property type="entry name" value="AGA OPERON TRANSCRIPTIONAL REPRESSOR-RELATED"/>
    <property type="match status" value="1"/>
</dbReference>
<dbReference type="EMBL" id="JAOTML010000002">
    <property type="protein sequence ID" value="MCY3052918.1"/>
    <property type="molecule type" value="Genomic_DNA"/>
</dbReference>
<dbReference type="Proteomes" id="UP001069145">
    <property type="component" value="Unassembled WGS sequence"/>
</dbReference>
<dbReference type="InterPro" id="IPR014036">
    <property type="entry name" value="DeoR-like_C"/>
</dbReference>
<dbReference type="AlphaFoldDB" id="A0A0X8FFM1"/>
<evidence type="ECO:0000313" key="8">
    <source>
        <dbReference type="Proteomes" id="UP001069145"/>
    </source>
</evidence>
<dbReference type="SMART" id="SM00420">
    <property type="entry name" value="HTH_DEOR"/>
    <property type="match status" value="1"/>
</dbReference>
<protein>
    <submittedName>
        <fullName evidence="5">DeoR/GlpR family DNA-binding transcription regulator</fullName>
    </submittedName>
    <submittedName>
        <fullName evidence="6">DeoR/GlpR transcriptional regulator</fullName>
    </submittedName>
</protein>
<dbReference type="KEGG" id="aun:AWM73_08010"/>
<dbReference type="Gene3D" id="1.10.10.10">
    <property type="entry name" value="Winged helix-like DNA-binding domain superfamily/Winged helix DNA-binding domain"/>
    <property type="match status" value="1"/>
</dbReference>
<dbReference type="InterPro" id="IPR001034">
    <property type="entry name" value="DeoR_HTH"/>
</dbReference>
<evidence type="ECO:0000313" key="7">
    <source>
        <dbReference type="Proteomes" id="UP000594771"/>
    </source>
</evidence>
<dbReference type="Proteomes" id="UP000594771">
    <property type="component" value="Chromosome"/>
</dbReference>
<dbReference type="PROSITE" id="PS51000">
    <property type="entry name" value="HTH_DEOR_2"/>
    <property type="match status" value="1"/>
</dbReference>
<accession>A0A0X8FFM1</accession>
<dbReference type="SMART" id="SM01134">
    <property type="entry name" value="DeoRC"/>
    <property type="match status" value="1"/>
</dbReference>
<dbReference type="PANTHER" id="PTHR30363">
    <property type="entry name" value="HTH-TYPE TRANSCRIPTIONAL REGULATOR SRLR-RELATED"/>
    <property type="match status" value="1"/>
</dbReference>
<dbReference type="Pfam" id="PF08220">
    <property type="entry name" value="HTH_DeoR"/>
    <property type="match status" value="1"/>
</dbReference>
<dbReference type="PROSITE" id="PS00894">
    <property type="entry name" value="HTH_DEOR_1"/>
    <property type="match status" value="1"/>
</dbReference>
<dbReference type="SUPFAM" id="SSF100950">
    <property type="entry name" value="NagB/RpiA/CoA transferase-like"/>
    <property type="match status" value="1"/>
</dbReference>
<dbReference type="GO" id="GO:0003700">
    <property type="term" value="F:DNA-binding transcription factor activity"/>
    <property type="evidence" value="ECO:0007669"/>
    <property type="project" value="InterPro"/>
</dbReference>
<gene>
    <name evidence="6" type="ORF">I6G68_02005</name>
    <name evidence="5" type="ORF">ODY43_02855</name>
</gene>
<evidence type="ECO:0000256" key="2">
    <source>
        <dbReference type="ARBA" id="ARBA00023125"/>
    </source>
</evidence>
<reference evidence="5" key="2">
    <citation type="submission" date="2022-09" db="EMBL/GenBank/DDBJ databases">
        <title>Aerococcus urinae taxonomy study.</title>
        <authorList>
            <person name="Christensen J."/>
            <person name="Senneby E."/>
        </authorList>
    </citation>
    <scope>NUCLEOTIDE SEQUENCE</scope>
    <source>
        <strain evidence="5">NLD-066-U95</strain>
    </source>
</reference>
<dbReference type="GeneID" id="35766998"/>
<sequence length="249" mass="28214">MHKIERQQIIVNLISTEGKVTIVDLSKRFQVSEDTVRRDLQELEKQNMLKRIRAGAIRIGPPVTSFDFRKKFKTDEKIEISKKLVKNIPQNKTILIDGSTSNLELTKLFPNNFSATFITNSPPVACELSRLESSEIITLGGELYKNSMINIGSITYKEIKNIHADIYIMGIYNIDSSIGTSVPTLEEATIKEAMSSQSDSIFSIVTNDKFETISNFIINLDNSSFNIYSQNVSNDLIEKYRENGITIYQ</sequence>
<keyword evidence="3" id="KW-0804">Transcription</keyword>
<feature type="domain" description="HTH deoR-type" evidence="4">
    <location>
        <begin position="3"/>
        <end position="58"/>
    </location>
</feature>
<dbReference type="EMBL" id="CP065662">
    <property type="protein sequence ID" value="QPS01873.1"/>
    <property type="molecule type" value="Genomic_DNA"/>
</dbReference>
<evidence type="ECO:0000259" key="4">
    <source>
        <dbReference type="PROSITE" id="PS51000"/>
    </source>
</evidence>
<dbReference type="RefSeq" id="WP_060778852.1">
    <property type="nucleotide sequence ID" value="NZ_CAJHLF010000004.1"/>
</dbReference>
<keyword evidence="8" id="KW-1185">Reference proteome</keyword>
<reference evidence="6 7" key="1">
    <citation type="submission" date="2020-12" db="EMBL/GenBank/DDBJ databases">
        <title>FDA dAtabase for Regulatory Grade micrObial Sequences (FDA-ARGOS): Supporting development and validation of Infectious Disease Dx tests.</title>
        <authorList>
            <person name="Sproer C."/>
            <person name="Gronow S."/>
            <person name="Severitt S."/>
            <person name="Schroder I."/>
            <person name="Tallon L."/>
            <person name="Sadzewicz L."/>
            <person name="Zhao X."/>
            <person name="Boylan J."/>
            <person name="Ott S."/>
            <person name="Bowen H."/>
            <person name="Vavikolanu K."/>
            <person name="Mehta A."/>
            <person name="Aluvathingal J."/>
            <person name="Nadendla S."/>
            <person name="Lowell S."/>
            <person name="Myers T."/>
            <person name="Yan Y."/>
            <person name="Sichtig H."/>
        </authorList>
    </citation>
    <scope>NUCLEOTIDE SEQUENCE [LARGE SCALE GENOMIC DNA]</scope>
    <source>
        <strain evidence="6 7">FDAARGOS_911</strain>
    </source>
</reference>
<dbReference type="GO" id="GO:0003677">
    <property type="term" value="F:DNA binding"/>
    <property type="evidence" value="ECO:0007669"/>
    <property type="project" value="UniProtKB-KW"/>
</dbReference>
<evidence type="ECO:0000313" key="6">
    <source>
        <dbReference type="EMBL" id="QPS01873.1"/>
    </source>
</evidence>
<evidence type="ECO:0000256" key="3">
    <source>
        <dbReference type="ARBA" id="ARBA00023163"/>
    </source>
</evidence>
<organism evidence="6 7">
    <name type="scientific">Aerococcus urinae</name>
    <dbReference type="NCBI Taxonomy" id="1376"/>
    <lineage>
        <taxon>Bacteria</taxon>
        <taxon>Bacillati</taxon>
        <taxon>Bacillota</taxon>
        <taxon>Bacilli</taxon>
        <taxon>Lactobacillales</taxon>
        <taxon>Aerococcaceae</taxon>
        <taxon>Aerococcus</taxon>
    </lineage>
</organism>
<proteinExistence type="predicted"/>
<evidence type="ECO:0000313" key="5">
    <source>
        <dbReference type="EMBL" id="MCY3052918.1"/>
    </source>
</evidence>
<dbReference type="PRINTS" id="PR00037">
    <property type="entry name" value="HTHLACR"/>
</dbReference>
<keyword evidence="2 5" id="KW-0238">DNA-binding</keyword>
<dbReference type="OrthoDB" id="9798651at2"/>